<sequence>MQKLAAMATACAALSLTWETAAAGAMSANNFMLPTKDVALKCKPLNYSIHCSISLRANPQYSSYCFYVAAGQSYPMKTDYRFGFYNDVVSLQLKNSSPVTAQLRELRTGAHARCLEAG</sequence>
<proteinExistence type="predicted"/>
<dbReference type="AlphaFoldDB" id="A0A3M9XQL8"/>
<dbReference type="RefSeq" id="WP_123176247.1">
    <property type="nucleotide sequence ID" value="NZ_QWDD01000001.1"/>
</dbReference>
<dbReference type="PROSITE" id="PS50963">
    <property type="entry name" value="LINK_2"/>
    <property type="match status" value="1"/>
</dbReference>
<evidence type="ECO:0000256" key="2">
    <source>
        <dbReference type="SAM" id="SignalP"/>
    </source>
</evidence>
<name>A0A3M9XQL8_9HYPH</name>
<organism evidence="4 5">
    <name type="scientific">Methylocystis hirsuta</name>
    <dbReference type="NCBI Taxonomy" id="369798"/>
    <lineage>
        <taxon>Bacteria</taxon>
        <taxon>Pseudomonadati</taxon>
        <taxon>Pseudomonadota</taxon>
        <taxon>Alphaproteobacteria</taxon>
        <taxon>Hyphomicrobiales</taxon>
        <taxon>Methylocystaceae</taxon>
        <taxon>Methylocystis</taxon>
    </lineage>
</organism>
<reference evidence="4 5" key="1">
    <citation type="submission" date="2018-08" db="EMBL/GenBank/DDBJ databases">
        <title>Genome sequence of Methylocystis hirsuta CSC1, a methanotroph able to accumulate PHAs.</title>
        <authorList>
            <person name="Bordel S."/>
            <person name="Rodriguez E."/>
            <person name="Gancedo J."/>
            <person name="Munoz R."/>
        </authorList>
    </citation>
    <scope>NUCLEOTIDE SEQUENCE [LARGE SCALE GENOMIC DNA]</scope>
    <source>
        <strain evidence="4 5">CSC1</strain>
    </source>
</reference>
<evidence type="ECO:0000259" key="3">
    <source>
        <dbReference type="PROSITE" id="PS50963"/>
    </source>
</evidence>
<dbReference type="GO" id="GO:0005540">
    <property type="term" value="F:hyaluronic acid binding"/>
    <property type="evidence" value="ECO:0007669"/>
    <property type="project" value="InterPro"/>
</dbReference>
<keyword evidence="2" id="KW-0732">Signal</keyword>
<gene>
    <name evidence="4" type="ORF">D1O30_12530</name>
</gene>
<dbReference type="GO" id="GO:0007155">
    <property type="term" value="P:cell adhesion"/>
    <property type="evidence" value="ECO:0007669"/>
    <property type="project" value="InterPro"/>
</dbReference>
<comment type="caution">
    <text evidence="4">The sequence shown here is derived from an EMBL/GenBank/DDBJ whole genome shotgun (WGS) entry which is preliminary data.</text>
</comment>
<feature type="signal peptide" evidence="2">
    <location>
        <begin position="1"/>
        <end position="23"/>
    </location>
</feature>
<keyword evidence="1" id="KW-1015">Disulfide bond</keyword>
<accession>A0A3M9XQL8</accession>
<protein>
    <recommendedName>
        <fullName evidence="3">Link domain-containing protein</fullName>
    </recommendedName>
</protein>
<feature type="chain" id="PRO_5018083865" description="Link domain-containing protein" evidence="2">
    <location>
        <begin position="24"/>
        <end position="118"/>
    </location>
</feature>
<feature type="domain" description="Link" evidence="3">
    <location>
        <begin position="1"/>
        <end position="67"/>
    </location>
</feature>
<dbReference type="EMBL" id="QWDD01000001">
    <property type="protein sequence ID" value="RNJ50301.1"/>
    <property type="molecule type" value="Genomic_DNA"/>
</dbReference>
<evidence type="ECO:0000313" key="5">
    <source>
        <dbReference type="Proteomes" id="UP000268623"/>
    </source>
</evidence>
<dbReference type="OrthoDB" id="8449341at2"/>
<keyword evidence="5" id="KW-1185">Reference proteome</keyword>
<evidence type="ECO:0000256" key="1">
    <source>
        <dbReference type="ARBA" id="ARBA00023157"/>
    </source>
</evidence>
<dbReference type="InterPro" id="IPR000538">
    <property type="entry name" value="Link_dom"/>
</dbReference>
<dbReference type="Proteomes" id="UP000268623">
    <property type="component" value="Unassembled WGS sequence"/>
</dbReference>
<evidence type="ECO:0000313" key="4">
    <source>
        <dbReference type="EMBL" id="RNJ50301.1"/>
    </source>
</evidence>